<comment type="caution">
    <text evidence="1">The sequence shown here is derived from an EMBL/GenBank/DDBJ whole genome shotgun (WGS) entry which is preliminary data.</text>
</comment>
<gene>
    <name evidence="1" type="ORF">KE626_08300</name>
</gene>
<keyword evidence="2" id="KW-1185">Reference proteome</keyword>
<reference evidence="1 2" key="1">
    <citation type="submission" date="2021-04" db="EMBL/GenBank/DDBJ databases">
        <title>Chitinophaga sp. nov., isolated from the rhizosphere soil.</title>
        <authorList>
            <person name="He S."/>
        </authorList>
    </citation>
    <scope>NUCLEOTIDE SEQUENCE [LARGE SCALE GENOMIC DNA]</scope>
    <source>
        <strain evidence="1 2">2R12</strain>
    </source>
</reference>
<sequence length="247" mass="27167">MIKYIALFFSVWVLAISCRKGDLPEEHYFGKVNVTIMNLPNTPKVMMYFDGKQLDTILTTALGSRFVLQAGQQGKLAAFDAISHEFLADTLITIAPNAVQQFKFAYSPEFGLKGFVSAGGSSTVPKDSFDVRLFNNLSKAFYPKEVYDLSFIYLDPISGEILESDVTVKGWGRKQLSPVMRFKGVASDGSVYTYAAKLRDPATGEIVLQPDGSEFFVFTGSDLGGKSKITTIFDDNNGAISQNEIDL</sequence>
<dbReference type="PROSITE" id="PS51257">
    <property type="entry name" value="PROKAR_LIPOPROTEIN"/>
    <property type="match status" value="1"/>
</dbReference>
<name>A0ABS5IWY8_9BACT</name>
<evidence type="ECO:0008006" key="3">
    <source>
        <dbReference type="Google" id="ProtNLM"/>
    </source>
</evidence>
<accession>A0ABS5IWY8</accession>
<protein>
    <recommendedName>
        <fullName evidence="3">DUF4397 domain-containing protein</fullName>
    </recommendedName>
</protein>
<evidence type="ECO:0000313" key="2">
    <source>
        <dbReference type="Proteomes" id="UP000676386"/>
    </source>
</evidence>
<dbReference type="RefSeq" id="WP_211972409.1">
    <property type="nucleotide sequence ID" value="NZ_JAGTXB010000003.1"/>
</dbReference>
<organism evidence="1 2">
    <name type="scientific">Chitinophaga hostae</name>
    <dbReference type="NCBI Taxonomy" id="2831022"/>
    <lineage>
        <taxon>Bacteria</taxon>
        <taxon>Pseudomonadati</taxon>
        <taxon>Bacteroidota</taxon>
        <taxon>Chitinophagia</taxon>
        <taxon>Chitinophagales</taxon>
        <taxon>Chitinophagaceae</taxon>
        <taxon>Chitinophaga</taxon>
    </lineage>
</organism>
<dbReference type="EMBL" id="JAGTXB010000003">
    <property type="protein sequence ID" value="MBS0027306.1"/>
    <property type="molecule type" value="Genomic_DNA"/>
</dbReference>
<dbReference type="Proteomes" id="UP000676386">
    <property type="component" value="Unassembled WGS sequence"/>
</dbReference>
<evidence type="ECO:0000313" key="1">
    <source>
        <dbReference type="EMBL" id="MBS0027306.1"/>
    </source>
</evidence>
<proteinExistence type="predicted"/>